<dbReference type="EMBL" id="LVHF01000033">
    <property type="protein sequence ID" value="OAN11120.1"/>
    <property type="molecule type" value="Genomic_DNA"/>
</dbReference>
<feature type="domain" description="ABC-type glycine betaine transport system substrate-binding" evidence="1">
    <location>
        <begin position="5"/>
        <end position="257"/>
    </location>
</feature>
<dbReference type="STRING" id="858640.A3K86_19305"/>
<organism evidence="2 3">
    <name type="scientific">Photobacterium jeanii</name>
    <dbReference type="NCBI Taxonomy" id="858640"/>
    <lineage>
        <taxon>Bacteria</taxon>
        <taxon>Pseudomonadati</taxon>
        <taxon>Pseudomonadota</taxon>
        <taxon>Gammaproteobacteria</taxon>
        <taxon>Vibrionales</taxon>
        <taxon>Vibrionaceae</taxon>
        <taxon>Photobacterium</taxon>
    </lineage>
</organism>
<dbReference type="SUPFAM" id="SSF53850">
    <property type="entry name" value="Periplasmic binding protein-like II"/>
    <property type="match status" value="1"/>
</dbReference>
<proteinExistence type="predicted"/>
<keyword evidence="3" id="KW-1185">Reference proteome</keyword>
<dbReference type="Gene3D" id="3.10.105.10">
    <property type="entry name" value="Dipeptide-binding Protein, Domain 3"/>
    <property type="match status" value="1"/>
</dbReference>
<evidence type="ECO:0000313" key="3">
    <source>
        <dbReference type="Proteomes" id="UP000078503"/>
    </source>
</evidence>
<sequence length="258" mass="29606">MKNLITIGVTDLSFHRVTASIVRHVLMDMGFEVNRIFSPHQDNFAKLKSGELDMLCSAWLPSSHGIYKADVEEVQPLMELGLHYKPYALWGVPDYVPEDAVYEVSDLLKPDVVEKMAKDIQGINPGAGITRFSIKMMDEYGLNDAGYRFHTGTEEDCFTAFEQAVENKQWMVVPLWKPQFLHHKYMIREIEEPKGLLGIVDKAVLLLREDRADKLTAEQISQLDALRFSNDIIAELDYLVCREGQDLDTVTRRWLDQQ</sequence>
<dbReference type="Gene3D" id="3.40.190.100">
    <property type="entry name" value="Glycine betaine-binding periplasmic protein, domain 2"/>
    <property type="match status" value="1"/>
</dbReference>
<comment type="caution">
    <text evidence="2">The sequence shown here is derived from an EMBL/GenBank/DDBJ whole genome shotgun (WGS) entry which is preliminary data.</text>
</comment>
<dbReference type="GO" id="GO:0022857">
    <property type="term" value="F:transmembrane transporter activity"/>
    <property type="evidence" value="ECO:0007669"/>
    <property type="project" value="InterPro"/>
</dbReference>
<protein>
    <submittedName>
        <fullName evidence="2">Glycine/betaine ABC transporter</fullName>
    </submittedName>
</protein>
<gene>
    <name evidence="2" type="ORF">A3K86_19305</name>
</gene>
<evidence type="ECO:0000313" key="2">
    <source>
        <dbReference type="EMBL" id="OAN11120.1"/>
    </source>
</evidence>
<dbReference type="InterPro" id="IPR007210">
    <property type="entry name" value="ABC_Gly_betaine_transp_sub-bd"/>
</dbReference>
<name>A0A178K1D8_9GAMM</name>
<evidence type="ECO:0000259" key="1">
    <source>
        <dbReference type="Pfam" id="PF04069"/>
    </source>
</evidence>
<dbReference type="OrthoDB" id="9787902at2"/>
<dbReference type="AlphaFoldDB" id="A0A178K1D8"/>
<dbReference type="Pfam" id="PF04069">
    <property type="entry name" value="OpuAC"/>
    <property type="match status" value="1"/>
</dbReference>
<dbReference type="RefSeq" id="WP_068335246.1">
    <property type="nucleotide sequence ID" value="NZ_LVHF01000033.1"/>
</dbReference>
<reference evidence="2 3" key="1">
    <citation type="submission" date="2016-03" db="EMBL/GenBank/DDBJ databases">
        <title>Photobacterium proteolyticum sp. nov. a protease producing bacterium isolated from ocean sediments of Laizhou Bay.</title>
        <authorList>
            <person name="Li Y."/>
        </authorList>
    </citation>
    <scope>NUCLEOTIDE SEQUENCE [LARGE SCALE GENOMIC DNA]</scope>
    <source>
        <strain evidence="2 3">R-40508</strain>
    </source>
</reference>
<accession>A0A178K1D8</accession>
<dbReference type="GO" id="GO:0043190">
    <property type="term" value="C:ATP-binding cassette (ABC) transporter complex"/>
    <property type="evidence" value="ECO:0007669"/>
    <property type="project" value="InterPro"/>
</dbReference>
<dbReference type="Proteomes" id="UP000078503">
    <property type="component" value="Unassembled WGS sequence"/>
</dbReference>